<feature type="signal peptide" evidence="1">
    <location>
        <begin position="1"/>
        <end position="20"/>
    </location>
</feature>
<dbReference type="EMBL" id="CP042301">
    <property type="protein sequence ID" value="QDZ01920.1"/>
    <property type="molecule type" value="Genomic_DNA"/>
</dbReference>
<dbReference type="RefSeq" id="WP_146300561.1">
    <property type="nucleotide sequence ID" value="NZ_CP042301.2"/>
</dbReference>
<organism evidence="2 3">
    <name type="scientific">Nitratireductor mangrovi</name>
    <dbReference type="NCBI Taxonomy" id="2599600"/>
    <lineage>
        <taxon>Bacteria</taxon>
        <taxon>Pseudomonadati</taxon>
        <taxon>Pseudomonadota</taxon>
        <taxon>Alphaproteobacteria</taxon>
        <taxon>Hyphomicrobiales</taxon>
        <taxon>Phyllobacteriaceae</taxon>
        <taxon>Nitratireductor</taxon>
    </lineage>
</organism>
<dbReference type="InterPro" id="IPR010321">
    <property type="entry name" value="DUF922"/>
</dbReference>
<dbReference type="AlphaFoldDB" id="A0A5B8L2S4"/>
<sequence>MRRSILVFVGVLAGLSASSAQTVSRSYSYFSIGGSTLEEIDKELAKRGPQVKSTGRRHPGATQMKFSTRLTYASNDRWCRVDKVNVTVNARIILPRWNQRRRADGDTRIVWDTLSADIKRHEEFHVQIAKRHARELEQRIGKLDRRGTCEDLKERIDRVTAYVMDKHDEAQARFDRVEGISFEDRMMRLLTYRLERIEKGQLKY</sequence>
<dbReference type="Proteomes" id="UP000321389">
    <property type="component" value="Chromosome"/>
</dbReference>
<reference evidence="2" key="1">
    <citation type="submission" date="2020-04" db="EMBL/GenBank/DDBJ databases">
        <title>Nitratireductor sp. nov. isolated from mangrove soil.</title>
        <authorList>
            <person name="Ye Y."/>
        </authorList>
    </citation>
    <scope>NUCLEOTIDE SEQUENCE</scope>
    <source>
        <strain evidence="2">SY7</strain>
    </source>
</reference>
<evidence type="ECO:0000313" key="2">
    <source>
        <dbReference type="EMBL" id="QDZ01920.1"/>
    </source>
</evidence>
<protein>
    <submittedName>
        <fullName evidence="2">DUF922 domain-containing protein</fullName>
    </submittedName>
</protein>
<accession>A0A5B8L2S4</accession>
<proteinExistence type="predicted"/>
<keyword evidence="1" id="KW-0732">Signal</keyword>
<dbReference type="Pfam" id="PF06037">
    <property type="entry name" value="DUF922"/>
    <property type="match status" value="1"/>
</dbReference>
<name>A0A5B8L2S4_9HYPH</name>
<evidence type="ECO:0000256" key="1">
    <source>
        <dbReference type="SAM" id="SignalP"/>
    </source>
</evidence>
<feature type="chain" id="PRO_5023020070" evidence="1">
    <location>
        <begin position="21"/>
        <end position="204"/>
    </location>
</feature>
<evidence type="ECO:0000313" key="3">
    <source>
        <dbReference type="Proteomes" id="UP000321389"/>
    </source>
</evidence>
<dbReference type="OrthoDB" id="7888967at2"/>
<gene>
    <name evidence="2" type="ORF">FQ775_16905</name>
</gene>
<dbReference type="KEGG" id="niy:FQ775_16905"/>
<dbReference type="PIRSF" id="PIRSF010521">
    <property type="entry name" value="DUF922_bac"/>
    <property type="match status" value="1"/>
</dbReference>
<keyword evidence="3" id="KW-1185">Reference proteome</keyword>